<dbReference type="EC" id="2.7.10.2" evidence="5"/>
<keyword evidence="4" id="KW-1133">Transmembrane helix</keyword>
<keyword evidence="4" id="KW-0812">Transmembrane</keyword>
<dbReference type="NCBIfam" id="TIGR01007">
    <property type="entry name" value="eps_fam"/>
    <property type="match status" value="1"/>
</dbReference>
<dbReference type="InterPro" id="IPR005702">
    <property type="entry name" value="Wzc-like_C"/>
</dbReference>
<keyword evidence="5" id="KW-0808">Transferase</keyword>
<dbReference type="SUPFAM" id="SSF52540">
    <property type="entry name" value="P-loop containing nucleoside triphosphate hydrolases"/>
    <property type="match status" value="1"/>
</dbReference>
<dbReference type="AlphaFoldDB" id="A0A174F3S2"/>
<dbReference type="CDD" id="cd05387">
    <property type="entry name" value="BY-kinase"/>
    <property type="match status" value="1"/>
</dbReference>
<dbReference type="PANTHER" id="PTHR32309">
    <property type="entry name" value="TYROSINE-PROTEIN KINASE"/>
    <property type="match status" value="1"/>
</dbReference>
<evidence type="ECO:0000313" key="6">
    <source>
        <dbReference type="Proteomes" id="UP000095706"/>
    </source>
</evidence>
<dbReference type="InterPro" id="IPR050445">
    <property type="entry name" value="Bact_polysacc_biosynth/exp"/>
</dbReference>
<keyword evidence="2" id="KW-0067">ATP-binding</keyword>
<accession>A0A174F3S2</accession>
<proteinExistence type="predicted"/>
<feature type="compositionally biased region" description="Basic and acidic residues" evidence="3">
    <location>
        <begin position="14"/>
        <end position="25"/>
    </location>
</feature>
<organism evidence="5 6">
    <name type="scientific">Fusicatenibacter saccharivorans</name>
    <dbReference type="NCBI Taxonomy" id="1150298"/>
    <lineage>
        <taxon>Bacteria</taxon>
        <taxon>Bacillati</taxon>
        <taxon>Bacillota</taxon>
        <taxon>Clostridia</taxon>
        <taxon>Lachnospirales</taxon>
        <taxon>Lachnospiraceae</taxon>
        <taxon>Fusicatenibacter</taxon>
    </lineage>
</organism>
<dbReference type="InterPro" id="IPR033756">
    <property type="entry name" value="YlxH/NBP35"/>
</dbReference>
<evidence type="ECO:0000256" key="1">
    <source>
        <dbReference type="ARBA" id="ARBA00022741"/>
    </source>
</evidence>
<reference evidence="5 6" key="1">
    <citation type="submission" date="2015-09" db="EMBL/GenBank/DDBJ databases">
        <authorList>
            <consortium name="Pathogen Informatics"/>
        </authorList>
    </citation>
    <scope>NUCLEOTIDE SEQUENCE [LARGE SCALE GENOMIC DNA]</scope>
    <source>
        <strain evidence="5 6">2789STDY5608849</strain>
    </source>
</reference>
<feature type="transmembrane region" description="Helical" evidence="4">
    <location>
        <begin position="206"/>
        <end position="226"/>
    </location>
</feature>
<dbReference type="RefSeq" id="WP_207741847.1">
    <property type="nucleotide sequence ID" value="NZ_JADNOP010000008.1"/>
</dbReference>
<dbReference type="PANTHER" id="PTHR32309:SF31">
    <property type="entry name" value="CAPSULAR EXOPOLYSACCHARIDE FAMILY"/>
    <property type="match status" value="1"/>
</dbReference>
<sequence>MVTVTDTAPIAGQNDEREQKSMNRETYETYSAAEPEKIDLIAFLAEYFQAFQKFFFGVLALVILAGGGSFLTAKLRYQPVYEAYTSFVVGSNRAVGYSYYDNVTAEQLGKTFPYLVTSGVLKDVVARDLGIGAVTSEIQASVMENTNLFTIRVRDASPETAYRVMKSVITNYPEVAEYIIGATTLTVVDESGVPAVPVNSQDALRAGTYGAAAGLAAAFLLLFLYVRTRKTIHWADDIKKLTNAAFLGNLPQAKIKKRSSVKEQTITICNPKVPDAFKEAVQLIRTRMENRIIGKSDCPVLLVTSAVPGEGKTTVAVNLAEAFAKKKYRVVLLDGDLRNPSVMKCMGLIGRKERGIAAVLKGQMDWEEALTDCRDLTLKILPGAGSTQNPAGLLRSVRMKTMIESLKEEADLLIIDTPPCGVLSDAALFGGIADGAVLVVHQGTTKDREVRRALEFFEDSQVPVCGYVLNGVQEGTTGYGYSSYGGYGYGKYGYGYGKYGYGKEKERRNSDRTAREQGGKA</sequence>
<dbReference type="InterPro" id="IPR027417">
    <property type="entry name" value="P-loop_NTPase"/>
</dbReference>
<keyword evidence="4" id="KW-0472">Membrane</keyword>
<dbReference type="Pfam" id="PF10609">
    <property type="entry name" value="ParA"/>
    <property type="match status" value="1"/>
</dbReference>
<feature type="region of interest" description="Disordered" evidence="3">
    <location>
        <begin position="1"/>
        <end position="25"/>
    </location>
</feature>
<dbReference type="Gene3D" id="3.40.50.300">
    <property type="entry name" value="P-loop containing nucleotide triphosphate hydrolases"/>
    <property type="match status" value="1"/>
</dbReference>
<dbReference type="EMBL" id="CYYV01000009">
    <property type="protein sequence ID" value="CUO44714.1"/>
    <property type="molecule type" value="Genomic_DNA"/>
</dbReference>
<evidence type="ECO:0000256" key="3">
    <source>
        <dbReference type="SAM" id="MobiDB-lite"/>
    </source>
</evidence>
<keyword evidence="1" id="KW-0547">Nucleotide-binding</keyword>
<dbReference type="GO" id="GO:0004715">
    <property type="term" value="F:non-membrane spanning protein tyrosine kinase activity"/>
    <property type="evidence" value="ECO:0007669"/>
    <property type="project" value="UniProtKB-EC"/>
</dbReference>
<evidence type="ECO:0000313" key="5">
    <source>
        <dbReference type="EMBL" id="CUO44714.1"/>
    </source>
</evidence>
<evidence type="ECO:0000256" key="4">
    <source>
        <dbReference type="SAM" id="Phobius"/>
    </source>
</evidence>
<keyword evidence="5" id="KW-0418">Kinase</keyword>
<evidence type="ECO:0000256" key="2">
    <source>
        <dbReference type="ARBA" id="ARBA00022840"/>
    </source>
</evidence>
<protein>
    <submittedName>
        <fullName evidence="5">Tyrosine-protein kinase CpsD</fullName>
        <ecNumber evidence="5">2.7.10.2</ecNumber>
    </submittedName>
</protein>
<feature type="transmembrane region" description="Helical" evidence="4">
    <location>
        <begin position="54"/>
        <end position="73"/>
    </location>
</feature>
<name>A0A174F3S2_9FIRM</name>
<dbReference type="GO" id="GO:0005524">
    <property type="term" value="F:ATP binding"/>
    <property type="evidence" value="ECO:0007669"/>
    <property type="project" value="UniProtKB-KW"/>
</dbReference>
<dbReference type="Proteomes" id="UP000095706">
    <property type="component" value="Unassembled WGS sequence"/>
</dbReference>
<feature type="region of interest" description="Disordered" evidence="3">
    <location>
        <begin position="502"/>
        <end position="521"/>
    </location>
</feature>
<dbReference type="GO" id="GO:0005886">
    <property type="term" value="C:plasma membrane"/>
    <property type="evidence" value="ECO:0007669"/>
    <property type="project" value="TreeGrafter"/>
</dbReference>
<gene>
    <name evidence="5" type="primary">cpsD_1</name>
    <name evidence="5" type="ORF">ERS852406_01988</name>
</gene>